<dbReference type="EMBL" id="RQXT01000032">
    <property type="protein sequence ID" value="RRH96245.1"/>
    <property type="molecule type" value="Genomic_DNA"/>
</dbReference>
<feature type="region of interest" description="Disordered" evidence="1">
    <location>
        <begin position="1"/>
        <end position="24"/>
    </location>
</feature>
<feature type="compositionally biased region" description="Basic and acidic residues" evidence="1">
    <location>
        <begin position="12"/>
        <end position="24"/>
    </location>
</feature>
<proteinExistence type="predicted"/>
<dbReference type="AlphaFoldDB" id="A0A3P3FCF2"/>
<name>A0A3P3FCF2_9HYPH</name>
<dbReference type="InterPro" id="IPR001387">
    <property type="entry name" value="Cro/C1-type_HTH"/>
</dbReference>
<evidence type="ECO:0000313" key="4">
    <source>
        <dbReference type="Proteomes" id="UP000273786"/>
    </source>
</evidence>
<protein>
    <submittedName>
        <fullName evidence="3">Transcriptional regulator</fullName>
    </submittedName>
</protein>
<dbReference type="PROSITE" id="PS50943">
    <property type="entry name" value="HTH_CROC1"/>
    <property type="match status" value="1"/>
</dbReference>
<gene>
    <name evidence="3" type="ORF">EH240_23070</name>
</gene>
<evidence type="ECO:0000313" key="3">
    <source>
        <dbReference type="EMBL" id="RRH96245.1"/>
    </source>
</evidence>
<organism evidence="3 4">
    <name type="scientific">Mesorhizobium tamadayense</name>
    <dbReference type="NCBI Taxonomy" id="425306"/>
    <lineage>
        <taxon>Bacteria</taxon>
        <taxon>Pseudomonadati</taxon>
        <taxon>Pseudomonadota</taxon>
        <taxon>Alphaproteobacteria</taxon>
        <taxon>Hyphomicrobiales</taxon>
        <taxon>Phyllobacteriaceae</taxon>
        <taxon>Mesorhizobium</taxon>
    </lineage>
</organism>
<dbReference type="OrthoDB" id="461984at2"/>
<sequence>MSDAEAESGALADKDNPPISKDRLSMTQVARVKVIRRALHLTQEEFSGRYLIPLGTLRDWEQGRTEPDQAARAYLRVIAKEPETVSRALGTRNAA</sequence>
<keyword evidence="4" id="KW-1185">Reference proteome</keyword>
<evidence type="ECO:0000256" key="1">
    <source>
        <dbReference type="SAM" id="MobiDB-lite"/>
    </source>
</evidence>
<dbReference type="SUPFAM" id="SSF47413">
    <property type="entry name" value="lambda repressor-like DNA-binding domains"/>
    <property type="match status" value="1"/>
</dbReference>
<dbReference type="InterPro" id="IPR010982">
    <property type="entry name" value="Lambda_DNA-bd_dom_sf"/>
</dbReference>
<evidence type="ECO:0000259" key="2">
    <source>
        <dbReference type="PROSITE" id="PS50943"/>
    </source>
</evidence>
<reference evidence="3 4" key="1">
    <citation type="submission" date="2018-11" db="EMBL/GenBank/DDBJ databases">
        <title>the genome of Mesorhizobium tamadayense DSM 28320.</title>
        <authorList>
            <person name="Gao J."/>
        </authorList>
    </citation>
    <scope>NUCLEOTIDE SEQUENCE [LARGE SCALE GENOMIC DNA]</scope>
    <source>
        <strain evidence="3 4">DSM 28320</strain>
    </source>
</reference>
<dbReference type="Gene3D" id="1.10.260.40">
    <property type="entry name" value="lambda repressor-like DNA-binding domains"/>
    <property type="match status" value="1"/>
</dbReference>
<dbReference type="CDD" id="cd00093">
    <property type="entry name" value="HTH_XRE"/>
    <property type="match status" value="1"/>
</dbReference>
<dbReference type="Proteomes" id="UP000273786">
    <property type="component" value="Unassembled WGS sequence"/>
</dbReference>
<accession>A0A3P3FCF2</accession>
<comment type="caution">
    <text evidence="3">The sequence shown here is derived from an EMBL/GenBank/DDBJ whole genome shotgun (WGS) entry which is preliminary data.</text>
</comment>
<feature type="domain" description="HTH cro/C1-type" evidence="2">
    <location>
        <begin position="32"/>
        <end position="85"/>
    </location>
</feature>
<dbReference type="SMART" id="SM00530">
    <property type="entry name" value="HTH_XRE"/>
    <property type="match status" value="1"/>
</dbReference>
<dbReference type="GO" id="GO:0003677">
    <property type="term" value="F:DNA binding"/>
    <property type="evidence" value="ECO:0007669"/>
    <property type="project" value="InterPro"/>
</dbReference>